<evidence type="ECO:0000259" key="3">
    <source>
        <dbReference type="Pfam" id="PF05569"/>
    </source>
</evidence>
<keyword evidence="1" id="KW-0812">Transmembrane</keyword>
<feature type="transmembrane region" description="Helical" evidence="1">
    <location>
        <begin position="141"/>
        <end position="160"/>
    </location>
</feature>
<dbReference type="PANTHER" id="PTHR21666:SF270">
    <property type="entry name" value="MUREIN HYDROLASE ACTIVATOR ENVC"/>
    <property type="match status" value="1"/>
</dbReference>
<dbReference type="Gene3D" id="2.70.70.10">
    <property type="entry name" value="Glucose Permease (Domain IIA)"/>
    <property type="match status" value="1"/>
</dbReference>
<feature type="domain" description="M23ase beta-sheet core" evidence="2">
    <location>
        <begin position="347"/>
        <end position="441"/>
    </location>
</feature>
<dbReference type="Pfam" id="PF05569">
    <property type="entry name" value="Peptidase_M56"/>
    <property type="match status" value="1"/>
</dbReference>
<keyword evidence="1" id="KW-1133">Transmembrane helix</keyword>
<dbReference type="InterPro" id="IPR008756">
    <property type="entry name" value="Peptidase_M56"/>
</dbReference>
<feature type="transmembrane region" description="Helical" evidence="1">
    <location>
        <begin position="6"/>
        <end position="25"/>
    </location>
</feature>
<feature type="domain" description="Peptidase M56" evidence="3">
    <location>
        <begin position="140"/>
        <end position="265"/>
    </location>
</feature>
<dbReference type="SUPFAM" id="SSF51261">
    <property type="entry name" value="Duplicated hybrid motif"/>
    <property type="match status" value="1"/>
</dbReference>
<dbReference type="InterPro" id="IPR011055">
    <property type="entry name" value="Dup_hybrid_motif"/>
</dbReference>
<dbReference type="CDD" id="cd07341">
    <property type="entry name" value="M56_BlaR1_MecR1_like"/>
    <property type="match status" value="1"/>
</dbReference>
<evidence type="ECO:0000259" key="2">
    <source>
        <dbReference type="Pfam" id="PF01551"/>
    </source>
</evidence>
<feature type="transmembrane region" description="Helical" evidence="1">
    <location>
        <begin position="273"/>
        <end position="293"/>
    </location>
</feature>
<evidence type="ECO:0000313" key="4">
    <source>
        <dbReference type="EMBL" id="MFD2185231.1"/>
    </source>
</evidence>
<organism evidence="4 5">
    <name type="scientific">Aquimarina celericrescens</name>
    <dbReference type="NCBI Taxonomy" id="1964542"/>
    <lineage>
        <taxon>Bacteria</taxon>
        <taxon>Pseudomonadati</taxon>
        <taxon>Bacteroidota</taxon>
        <taxon>Flavobacteriia</taxon>
        <taxon>Flavobacteriales</taxon>
        <taxon>Flavobacteriaceae</taxon>
        <taxon>Aquimarina</taxon>
    </lineage>
</organism>
<feature type="transmembrane region" description="Helical" evidence="1">
    <location>
        <begin position="99"/>
        <end position="121"/>
    </location>
</feature>
<feature type="transmembrane region" description="Helical" evidence="1">
    <location>
        <begin position="188"/>
        <end position="207"/>
    </location>
</feature>
<keyword evidence="5" id="KW-1185">Reference proteome</keyword>
<gene>
    <name evidence="4" type="ORF">ACFSJT_00380</name>
</gene>
<dbReference type="Pfam" id="PF01551">
    <property type="entry name" value="Peptidase_M23"/>
    <property type="match status" value="1"/>
</dbReference>
<reference evidence="5" key="1">
    <citation type="journal article" date="2019" name="Int. J. Syst. Evol. Microbiol.">
        <title>The Global Catalogue of Microorganisms (GCM) 10K type strain sequencing project: providing services to taxonomists for standard genome sequencing and annotation.</title>
        <authorList>
            <consortium name="The Broad Institute Genomics Platform"/>
            <consortium name="The Broad Institute Genome Sequencing Center for Infectious Disease"/>
            <person name="Wu L."/>
            <person name="Ma J."/>
        </authorList>
    </citation>
    <scope>NUCLEOTIDE SEQUENCE [LARGE SCALE GENOMIC DNA]</scope>
    <source>
        <strain evidence="5">DT92</strain>
    </source>
</reference>
<sequence length="447" mass="50904">MTNFFQYLFEVSIIFAILYVIYSLFLSGLTFHQSNRWTLLLLLPVSLGLPFLDLYTLLSLPDTELLNTTIKTPLFHLDKISEVSEINNTAIDLTNNYGYSLWIILLVYCIGTCLFSTRLLISIFKIYQLKKNSQKINIDGILVFASTISNPFSYFNWIFIPKTQIENISTLIVKHEATHVKLRHSIDLLITELFVIMFWFNPLVYFYRKSLKSIHEFQADQGVLDTTIKTSDYLKLILDSIQKTYQEHSYSYFNNPIIKKRIKMITKAKSKKLLTAKYLLVVLGAALLSVAFAKPQLNSVSPENLNTKVLPIAEPPSIFPIKEWSQDNITSTFQQKIRQPITGEILIHQGIDIRALKGTPIIATADGIIVKADAEGDWGNLIVISHADGYQTRYAHLDGFNVIKDQSVKKGEVIGYVGNTGLSKGSHLHYEILKENKRLNPLGFIKE</sequence>
<name>A0ABW5AST5_9FLAO</name>
<proteinExistence type="predicted"/>
<dbReference type="RefSeq" id="WP_378318183.1">
    <property type="nucleotide sequence ID" value="NZ_JBHUHY010000002.1"/>
</dbReference>
<comment type="caution">
    <text evidence="4">The sequence shown here is derived from an EMBL/GenBank/DDBJ whole genome shotgun (WGS) entry which is preliminary data.</text>
</comment>
<dbReference type="InterPro" id="IPR050570">
    <property type="entry name" value="Cell_wall_metabolism_enzyme"/>
</dbReference>
<dbReference type="EMBL" id="JBHUHY010000002">
    <property type="protein sequence ID" value="MFD2185231.1"/>
    <property type="molecule type" value="Genomic_DNA"/>
</dbReference>
<accession>A0ABW5AST5</accession>
<protein>
    <submittedName>
        <fullName evidence="4">M23/M56 family metallopeptidase</fullName>
    </submittedName>
</protein>
<dbReference type="PANTHER" id="PTHR21666">
    <property type="entry name" value="PEPTIDASE-RELATED"/>
    <property type="match status" value="1"/>
</dbReference>
<evidence type="ECO:0000256" key="1">
    <source>
        <dbReference type="SAM" id="Phobius"/>
    </source>
</evidence>
<dbReference type="Proteomes" id="UP001597344">
    <property type="component" value="Unassembled WGS sequence"/>
</dbReference>
<feature type="transmembrane region" description="Helical" evidence="1">
    <location>
        <begin position="37"/>
        <end position="58"/>
    </location>
</feature>
<dbReference type="CDD" id="cd12797">
    <property type="entry name" value="M23_peptidase"/>
    <property type="match status" value="1"/>
</dbReference>
<keyword evidence="1" id="KW-0472">Membrane</keyword>
<evidence type="ECO:0000313" key="5">
    <source>
        <dbReference type="Proteomes" id="UP001597344"/>
    </source>
</evidence>
<dbReference type="InterPro" id="IPR016047">
    <property type="entry name" value="M23ase_b-sheet_dom"/>
</dbReference>